<comment type="caution">
    <text evidence="9">The sequence shown here is derived from an EMBL/GenBank/DDBJ whole genome shotgun (WGS) entry which is preliminary data.</text>
</comment>
<evidence type="ECO:0000256" key="6">
    <source>
        <dbReference type="SAM" id="Phobius"/>
    </source>
</evidence>
<dbReference type="PANTHER" id="PTHR24273">
    <property type="entry name" value="FI04643P-RELATED"/>
    <property type="match status" value="1"/>
</dbReference>
<protein>
    <recommendedName>
        <fullName evidence="8">Gram-positive cocci surface proteins LPxTG domain-containing protein</fullName>
    </recommendedName>
</protein>
<dbReference type="InterPro" id="IPR013783">
    <property type="entry name" value="Ig-like_fold"/>
</dbReference>
<evidence type="ECO:0000256" key="2">
    <source>
        <dbReference type="ARBA" id="ARBA00022512"/>
    </source>
</evidence>
<dbReference type="PROSITE" id="PS50847">
    <property type="entry name" value="GRAM_POS_ANCHORING"/>
    <property type="match status" value="1"/>
</dbReference>
<keyword evidence="10" id="KW-1185">Reference proteome</keyword>
<dbReference type="Pfam" id="PF18981">
    <property type="entry name" value="InlK_D3"/>
    <property type="match status" value="1"/>
</dbReference>
<evidence type="ECO:0000256" key="7">
    <source>
        <dbReference type="SAM" id="SignalP"/>
    </source>
</evidence>
<dbReference type="Gene3D" id="2.60.40.10">
    <property type="entry name" value="Immunoglobulins"/>
    <property type="match status" value="12"/>
</dbReference>
<reference evidence="9 10" key="1">
    <citation type="submission" date="2016-11" db="EMBL/GenBank/DDBJ databases">
        <title>Whole Genome Sequence of Listeria newyorkensis.</title>
        <authorList>
            <person name="Frink S."/>
            <person name="Morales C."/>
            <person name="Kiang D."/>
        </authorList>
    </citation>
    <scope>NUCLEOTIDE SEQUENCE [LARGE SCALE GENOMIC DNA]</scope>
    <source>
        <strain evidence="9 10">F1604011-044</strain>
    </source>
</reference>
<evidence type="ECO:0000256" key="5">
    <source>
        <dbReference type="ARBA" id="ARBA00023088"/>
    </source>
</evidence>
<evidence type="ECO:0000256" key="4">
    <source>
        <dbReference type="ARBA" id="ARBA00022729"/>
    </source>
</evidence>
<keyword evidence="3" id="KW-0964">Secreted</keyword>
<dbReference type="RefSeq" id="WP_036090143.1">
    <property type="nucleotide sequence ID" value="NZ_BJEY01000016.1"/>
</dbReference>
<dbReference type="Proteomes" id="UP000236500">
    <property type="component" value="Unassembled WGS sequence"/>
</dbReference>
<evidence type="ECO:0000313" key="9">
    <source>
        <dbReference type="EMBL" id="PNP89407.1"/>
    </source>
</evidence>
<feature type="transmembrane region" description="Helical" evidence="6">
    <location>
        <begin position="1415"/>
        <end position="1432"/>
    </location>
</feature>
<dbReference type="PANTHER" id="PTHR24273:SF32">
    <property type="entry name" value="HYALIN"/>
    <property type="match status" value="1"/>
</dbReference>
<dbReference type="InterPro" id="IPR019931">
    <property type="entry name" value="LPXTG_anchor"/>
</dbReference>
<organism evidence="9 10">
    <name type="scientific">Listeria newyorkensis</name>
    <dbReference type="NCBI Taxonomy" id="1497681"/>
    <lineage>
        <taxon>Bacteria</taxon>
        <taxon>Bacillati</taxon>
        <taxon>Bacillota</taxon>
        <taxon>Bacilli</taxon>
        <taxon>Bacillales</taxon>
        <taxon>Listeriaceae</taxon>
        <taxon>Listeria</taxon>
    </lineage>
</organism>
<dbReference type="InterPro" id="IPR044056">
    <property type="entry name" value="InlI_Ig-like"/>
</dbReference>
<gene>
    <name evidence="9" type="ORF">BMT55_12990</name>
</gene>
<dbReference type="InterPro" id="IPR032179">
    <property type="entry name" value="Cry22Aa_Ig-like"/>
</dbReference>
<feature type="signal peptide" evidence="7">
    <location>
        <begin position="1"/>
        <end position="26"/>
    </location>
</feature>
<sequence length="1439" mass="155478">MNKVAVPVIIFCLGMSSLVPSNQALAIENTSTTIGTTAVTSGKLIDSPYSIKVPTQKDPLLYIPNQYSFFPRFTSDTKISYVVSGTARTLPASDVVFQPNTITPGAEDTYLEASKVGIYNSRWVDLRLIPLELTSPITVGHAASTFLRFTNTGTTSDPIVKIQYLDHETKQPVDVSGFFTYTDIDNAESLKIFKESNMQNIYVMEKSTLLYSDDGTSTSITSGGVASDEFVKESWGSFIYGPTDHLIMAPRAAGTSVIGYIGKSLVPIDFPKPQFIADEATSNVEDNQVEYTTIQEVPYRDTDDIESKLVMKTSLEDILDIQDVKITDISGKDASSLFTMAIDKNTNTVTATATSTALKNANLYSNSYMLKVTANLKAGADYDSYLKNKHLEIPAVSATELAAKTLTSDSAIAKIRIFDAPVLTASNLHATAGSISADIDWMSTVSAIDEVDGDVSDKVTVDYSAVNFKKEGDYPVTYTITNSKNKTATKTVTMTITADDPVIEATDLDIIAGTDENAVSWYTGASATDKVDGDLSSQLVADYSQVNFNKEGNYPVIYSVKNSNNKALTKTVTARVTANLPVITAQDINIIAGTAATDVPWYQNTSATDKVDGDISANLTVDYSKVNFKKEGQYPVTYTVENSNNKTTTKTIQVTVSADLPVLQATGLQLLAGTKAEDVAWYQDVTATDKADGDLSTEVTADYSAVNFKKEGTYPVVYTVTNSNNKTTAVTVTVTITADAPALGAANLDTLAGTKSSDILWFQGVFATDKADGDISKDVKVDYSQVNFNKEGSYPVVYSVTNSNNKTTSKTVNMNVTAENPVLQATNLATIAGTNPNEISWFQNVSATDRADGDISTDIKVDYSAVNFKKEGSYPVVYTITNSNNKTTTKTINITVTAEKPALQASNIDILAGTKAADIPWFQSVTALDRADGDISKDVTVDFSKVQFKKEGNYPVIYTVTNSNEKTSTSTVNLQVTAKEPVLTATDLDIIAGTDAQDIAWYQGVSAEDLADGDISTDITVNYDEVNFKKEGNYPAAYSVTNSNGKTTTTTINVHVTAENPVLHASDLAIIAGTKEQDITWFHNVTAEDKADGNINDQIQIDYSSVDLNKEGNYPVTYTVTNSNNKITTQTVNIQVTAENPVIEASNISVLAGSTSEEYPWFQNVTATDKVDGDISQHVSVDYSQVDFNKEGNYPVSYTVTNSNDKETTITINLQVTAENPVITAVNKSILAGTKSEEISWFDDVFATDKVDGDLSSDVTVDYANVDFNKEGTYPVHYTVTNSNGKTTVETVQIEVTAEMAILKASNLTVMQGASEDSVAWLENVTAEDTVDGDIIDQVTYDASQADLTKAGNYPVVYSVTNSNNKTTNTTVNLQVIAPQLAPAKPTQTQPEVKQPEPKQPIIKKVLPKTGDTSALLYVLLGSAFILFGTLLQRRRKQD</sequence>
<keyword evidence="6" id="KW-0472">Membrane</keyword>
<dbReference type="CDD" id="cd00146">
    <property type="entry name" value="PKD"/>
    <property type="match status" value="1"/>
</dbReference>
<dbReference type="Pfam" id="PF00746">
    <property type="entry name" value="Gram_pos_anchor"/>
    <property type="match status" value="1"/>
</dbReference>
<feature type="domain" description="Gram-positive cocci surface proteins LPxTG" evidence="8">
    <location>
        <begin position="1407"/>
        <end position="1439"/>
    </location>
</feature>
<evidence type="ECO:0000256" key="1">
    <source>
        <dbReference type="ARBA" id="ARBA00004168"/>
    </source>
</evidence>
<keyword evidence="5" id="KW-0572">Peptidoglycan-anchor</keyword>
<evidence type="ECO:0000256" key="3">
    <source>
        <dbReference type="ARBA" id="ARBA00022525"/>
    </source>
</evidence>
<dbReference type="NCBIfam" id="TIGR01167">
    <property type="entry name" value="LPXTG_anchor"/>
    <property type="match status" value="1"/>
</dbReference>
<evidence type="ECO:0000313" key="10">
    <source>
        <dbReference type="Proteomes" id="UP000236500"/>
    </source>
</evidence>
<keyword evidence="6" id="KW-0812">Transmembrane</keyword>
<dbReference type="EMBL" id="MPDH01000017">
    <property type="protein sequence ID" value="PNP89407.1"/>
    <property type="molecule type" value="Genomic_DNA"/>
</dbReference>
<comment type="subcellular location">
    <subcellularLocation>
        <location evidence="1">Secreted</location>
        <location evidence="1">Cell wall</location>
        <topology evidence="1">Peptidoglycan-anchor</topology>
    </subcellularLocation>
</comment>
<evidence type="ECO:0000259" key="8">
    <source>
        <dbReference type="PROSITE" id="PS50847"/>
    </source>
</evidence>
<keyword evidence="2" id="KW-0134">Cell wall</keyword>
<accession>A0ABX4XK16</accession>
<proteinExistence type="predicted"/>
<keyword evidence="4 7" id="KW-0732">Signal</keyword>
<dbReference type="Pfam" id="PF16403">
    <property type="entry name" value="Bact_surface_Ig-like"/>
    <property type="match status" value="8"/>
</dbReference>
<feature type="chain" id="PRO_5046955324" description="Gram-positive cocci surface proteins LPxTG domain-containing protein" evidence="7">
    <location>
        <begin position="27"/>
        <end position="1439"/>
    </location>
</feature>
<keyword evidence="6" id="KW-1133">Transmembrane helix</keyword>
<name>A0ABX4XK16_9LIST</name>